<dbReference type="Proteomes" id="UP000467841">
    <property type="component" value="Unassembled WGS sequence"/>
</dbReference>
<protein>
    <submittedName>
        <fullName evidence="1">Uncharacterized protein</fullName>
    </submittedName>
</protein>
<dbReference type="AlphaFoldDB" id="A0A6D2HC21"/>
<evidence type="ECO:0000313" key="1">
    <source>
        <dbReference type="EMBL" id="CAA7013379.1"/>
    </source>
</evidence>
<sequence>MSRNKSIKLERVKPTCHLPDKEIRSLAIDLRIQLEFLFVPQPQALLLTVDADGGRCAGGDYHRRRRRNEKVKRCRFEKRDVVCRFRT</sequence>
<reference evidence="1" key="1">
    <citation type="submission" date="2020-01" db="EMBL/GenBank/DDBJ databases">
        <authorList>
            <person name="Mishra B."/>
        </authorList>
    </citation>
    <scope>NUCLEOTIDE SEQUENCE [LARGE SCALE GENOMIC DNA]</scope>
</reference>
<name>A0A6D2HC21_9BRAS</name>
<organism evidence="1 2">
    <name type="scientific">Microthlaspi erraticum</name>
    <dbReference type="NCBI Taxonomy" id="1685480"/>
    <lineage>
        <taxon>Eukaryota</taxon>
        <taxon>Viridiplantae</taxon>
        <taxon>Streptophyta</taxon>
        <taxon>Embryophyta</taxon>
        <taxon>Tracheophyta</taxon>
        <taxon>Spermatophyta</taxon>
        <taxon>Magnoliopsida</taxon>
        <taxon>eudicotyledons</taxon>
        <taxon>Gunneridae</taxon>
        <taxon>Pentapetalae</taxon>
        <taxon>rosids</taxon>
        <taxon>malvids</taxon>
        <taxon>Brassicales</taxon>
        <taxon>Brassicaceae</taxon>
        <taxon>Coluteocarpeae</taxon>
        <taxon>Microthlaspi</taxon>
    </lineage>
</organism>
<evidence type="ECO:0000313" key="2">
    <source>
        <dbReference type="Proteomes" id="UP000467841"/>
    </source>
</evidence>
<accession>A0A6D2HC21</accession>
<gene>
    <name evidence="1" type="ORF">MERR_LOCUS613</name>
</gene>
<dbReference type="EMBL" id="CACVBM020000044">
    <property type="protein sequence ID" value="CAA7013379.1"/>
    <property type="molecule type" value="Genomic_DNA"/>
</dbReference>
<comment type="caution">
    <text evidence="1">The sequence shown here is derived from an EMBL/GenBank/DDBJ whole genome shotgun (WGS) entry which is preliminary data.</text>
</comment>
<proteinExistence type="predicted"/>
<keyword evidence="2" id="KW-1185">Reference proteome</keyword>